<evidence type="ECO:0000313" key="3">
    <source>
        <dbReference type="Proteomes" id="UP000630923"/>
    </source>
</evidence>
<evidence type="ECO:0000313" key="2">
    <source>
        <dbReference type="EMBL" id="GHF28154.1"/>
    </source>
</evidence>
<dbReference type="Pfam" id="PF05656">
    <property type="entry name" value="DUF805"/>
    <property type="match status" value="1"/>
</dbReference>
<comment type="caution">
    <text evidence="2">The sequence shown here is derived from an EMBL/GenBank/DDBJ whole genome shotgun (WGS) entry which is preliminary data.</text>
</comment>
<keyword evidence="1" id="KW-0472">Membrane</keyword>
<dbReference type="EMBL" id="BNCI01000002">
    <property type="protein sequence ID" value="GHF28154.1"/>
    <property type="molecule type" value="Genomic_DNA"/>
</dbReference>
<feature type="transmembrane region" description="Helical" evidence="1">
    <location>
        <begin position="52"/>
        <end position="69"/>
    </location>
</feature>
<proteinExistence type="predicted"/>
<dbReference type="Proteomes" id="UP000630923">
    <property type="component" value="Unassembled WGS sequence"/>
</dbReference>
<dbReference type="AlphaFoldDB" id="A0A919AVX5"/>
<keyword evidence="3" id="KW-1185">Reference proteome</keyword>
<organism evidence="2 3">
    <name type="scientific">Kordiimonas sediminis</name>
    <dbReference type="NCBI Taxonomy" id="1735581"/>
    <lineage>
        <taxon>Bacteria</taxon>
        <taxon>Pseudomonadati</taxon>
        <taxon>Pseudomonadota</taxon>
        <taxon>Alphaproteobacteria</taxon>
        <taxon>Kordiimonadales</taxon>
        <taxon>Kordiimonadaceae</taxon>
        <taxon>Kordiimonas</taxon>
    </lineage>
</organism>
<accession>A0A919AVX5</accession>
<dbReference type="PANTHER" id="PTHR34980:SF2">
    <property type="entry name" value="INNER MEMBRANE PROTEIN YHAH-RELATED"/>
    <property type="match status" value="1"/>
</dbReference>
<keyword evidence="1" id="KW-0812">Transmembrane</keyword>
<dbReference type="InterPro" id="IPR008523">
    <property type="entry name" value="DUF805"/>
</dbReference>
<name>A0A919AVX5_9PROT</name>
<evidence type="ECO:0000256" key="1">
    <source>
        <dbReference type="SAM" id="Phobius"/>
    </source>
</evidence>
<reference evidence="2" key="2">
    <citation type="submission" date="2020-09" db="EMBL/GenBank/DDBJ databases">
        <authorList>
            <person name="Sun Q."/>
            <person name="Kim S."/>
        </authorList>
    </citation>
    <scope>NUCLEOTIDE SEQUENCE</scope>
    <source>
        <strain evidence="2">KCTC 42590</strain>
    </source>
</reference>
<dbReference type="GO" id="GO:0005886">
    <property type="term" value="C:plasma membrane"/>
    <property type="evidence" value="ECO:0007669"/>
    <property type="project" value="TreeGrafter"/>
</dbReference>
<dbReference type="PANTHER" id="PTHR34980">
    <property type="entry name" value="INNER MEMBRANE PROTEIN-RELATED-RELATED"/>
    <property type="match status" value="1"/>
</dbReference>
<evidence type="ECO:0008006" key="4">
    <source>
        <dbReference type="Google" id="ProtNLM"/>
    </source>
</evidence>
<gene>
    <name evidence="2" type="ORF">GCM10017044_24180</name>
</gene>
<reference evidence="2" key="1">
    <citation type="journal article" date="2014" name="Int. J. Syst. Evol. Microbiol.">
        <title>Complete genome sequence of Corynebacterium casei LMG S-19264T (=DSM 44701T), isolated from a smear-ripened cheese.</title>
        <authorList>
            <consortium name="US DOE Joint Genome Institute (JGI-PGF)"/>
            <person name="Walter F."/>
            <person name="Albersmeier A."/>
            <person name="Kalinowski J."/>
            <person name="Ruckert C."/>
        </authorList>
    </citation>
    <scope>NUCLEOTIDE SEQUENCE</scope>
    <source>
        <strain evidence="2">KCTC 42590</strain>
    </source>
</reference>
<sequence>MSWIFAIFDIIIFGGQTIAQQPMGNVFTILVLLPSISLGARRLHDINRSGWWLLLWCTIIGIIPLLYWACKPGDNQQNDYGPDFEAGKET</sequence>
<keyword evidence="1" id="KW-1133">Transmembrane helix</keyword>
<protein>
    <recommendedName>
        <fullName evidence="4">DUF805 domain-containing protein</fullName>
    </recommendedName>
</protein>